<dbReference type="InterPro" id="IPR057258">
    <property type="entry name" value="Ribosomal_uS3"/>
</dbReference>
<evidence type="ECO:0000256" key="6">
    <source>
        <dbReference type="PROSITE-ProRule" id="PRU00118"/>
    </source>
</evidence>
<dbReference type="SUPFAM" id="SSF54814">
    <property type="entry name" value="Prokaryotic type KH domain (KH-domain type II)"/>
    <property type="match status" value="1"/>
</dbReference>
<dbReference type="InterPro" id="IPR009019">
    <property type="entry name" value="KH_sf_prok-type"/>
</dbReference>
<dbReference type="FunFam" id="3.30.1140.32:FF:000005">
    <property type="entry name" value="40S ribosomal protein S3"/>
    <property type="match status" value="1"/>
</dbReference>
<evidence type="ECO:0000256" key="2">
    <source>
        <dbReference type="ARBA" id="ARBA00022884"/>
    </source>
</evidence>
<dbReference type="Proteomes" id="UP000549394">
    <property type="component" value="Unassembled WGS sequence"/>
</dbReference>
<keyword evidence="4 7" id="KW-0687">Ribonucleoprotein</keyword>
<feature type="domain" description="KH type-2" evidence="9">
    <location>
        <begin position="23"/>
        <end position="94"/>
    </location>
</feature>
<dbReference type="PANTHER" id="PTHR11760">
    <property type="entry name" value="30S/40S RIBOSOMAL PROTEIN S3"/>
    <property type="match status" value="1"/>
</dbReference>
<dbReference type="GO" id="GO:0003723">
    <property type="term" value="F:RNA binding"/>
    <property type="evidence" value="ECO:0007669"/>
    <property type="project" value="UniProtKB-UniRule"/>
</dbReference>
<dbReference type="CDD" id="cd02413">
    <property type="entry name" value="KH-II_40S_S3"/>
    <property type="match status" value="1"/>
</dbReference>
<dbReference type="InterPro" id="IPR005703">
    <property type="entry name" value="Ribosomal_uS3_euk/arc"/>
</dbReference>
<dbReference type="EMBL" id="CAJFCJ010000005">
    <property type="protein sequence ID" value="CAD5114330.1"/>
    <property type="molecule type" value="Genomic_DNA"/>
</dbReference>
<evidence type="ECO:0000256" key="4">
    <source>
        <dbReference type="ARBA" id="ARBA00023274"/>
    </source>
</evidence>
<dbReference type="PROSITE" id="PS00548">
    <property type="entry name" value="RIBOSOMAL_S3"/>
    <property type="match status" value="1"/>
</dbReference>
<evidence type="ECO:0000313" key="11">
    <source>
        <dbReference type="Proteomes" id="UP000549394"/>
    </source>
</evidence>
<dbReference type="GO" id="GO:0003735">
    <property type="term" value="F:structural constituent of ribosome"/>
    <property type="evidence" value="ECO:0007669"/>
    <property type="project" value="InterPro"/>
</dbReference>
<sequence length="245" mass="26971">MATTGNLSKKKKFVLDGVFKAELNEFFTRELAEDGYSGVDVRVTPTRTEIIILATRTQSVLGEKGRRIRELTAVVQKRFKFPENSVELYAEKVAARGLCAIAQCESLRYKLIGGLAVRRACYGVVRFIMESGARGCEVVVSGKLRGQRAKSMKFGDGLMIHSGEPCKQYVDTAVRHVLLRQGMLGIKVKIMLPFDATGKLGPKKPLPDNVNISQVKEEVLPTEPRSEPPKDTRQAPPVAAQAAPQ</sequence>
<dbReference type="InterPro" id="IPR018280">
    <property type="entry name" value="Ribosomal_uS3_CS"/>
</dbReference>
<reference evidence="10 11" key="1">
    <citation type="submission" date="2020-08" db="EMBL/GenBank/DDBJ databases">
        <authorList>
            <person name="Hejnol A."/>
        </authorList>
    </citation>
    <scope>NUCLEOTIDE SEQUENCE [LARGE SCALE GENOMIC DNA]</scope>
</reference>
<feature type="compositionally biased region" description="Low complexity" evidence="8">
    <location>
        <begin position="234"/>
        <end position="245"/>
    </location>
</feature>
<dbReference type="InterPro" id="IPR036419">
    <property type="entry name" value="Ribosomal_S3_C_sf"/>
</dbReference>
<gene>
    <name evidence="10" type="ORF">DGYR_LOCUS3184</name>
</gene>
<accession>A0A7I8VEE7</accession>
<dbReference type="Gene3D" id="3.30.300.20">
    <property type="match status" value="1"/>
</dbReference>
<dbReference type="InterPro" id="IPR004044">
    <property type="entry name" value="KH_dom_type_2"/>
</dbReference>
<dbReference type="GO" id="GO:0022627">
    <property type="term" value="C:cytosolic small ribosomal subunit"/>
    <property type="evidence" value="ECO:0007669"/>
    <property type="project" value="TreeGrafter"/>
</dbReference>
<feature type="compositionally biased region" description="Basic and acidic residues" evidence="8">
    <location>
        <begin position="215"/>
        <end position="233"/>
    </location>
</feature>
<dbReference type="PANTHER" id="PTHR11760:SF32">
    <property type="entry name" value="SMALL RIBOSOMAL SUBUNIT PROTEIN US3"/>
    <property type="match status" value="1"/>
</dbReference>
<organism evidence="10 11">
    <name type="scientific">Dimorphilus gyrociliatus</name>
    <dbReference type="NCBI Taxonomy" id="2664684"/>
    <lineage>
        <taxon>Eukaryota</taxon>
        <taxon>Metazoa</taxon>
        <taxon>Spiralia</taxon>
        <taxon>Lophotrochozoa</taxon>
        <taxon>Annelida</taxon>
        <taxon>Polychaeta</taxon>
        <taxon>Polychaeta incertae sedis</taxon>
        <taxon>Dinophilidae</taxon>
        <taxon>Dimorphilus</taxon>
    </lineage>
</organism>
<proteinExistence type="inferred from homology"/>
<keyword evidence="11" id="KW-1185">Reference proteome</keyword>
<keyword evidence="2 6" id="KW-0694">RNA-binding</keyword>
<dbReference type="GO" id="GO:0006412">
    <property type="term" value="P:translation"/>
    <property type="evidence" value="ECO:0007669"/>
    <property type="project" value="InterPro"/>
</dbReference>
<dbReference type="InterPro" id="IPR001351">
    <property type="entry name" value="Ribosomal_uS3_C"/>
</dbReference>
<comment type="similarity">
    <text evidence="1 7">Belongs to the universal ribosomal protein uS3 family.</text>
</comment>
<dbReference type="Gene3D" id="3.30.1140.32">
    <property type="entry name" value="Ribosomal protein S3, C-terminal domain"/>
    <property type="match status" value="1"/>
</dbReference>
<keyword evidence="3 7" id="KW-0689">Ribosomal protein</keyword>
<dbReference type="GO" id="GO:0005634">
    <property type="term" value="C:nucleus"/>
    <property type="evidence" value="ECO:0007669"/>
    <property type="project" value="TreeGrafter"/>
</dbReference>
<feature type="region of interest" description="Disordered" evidence="8">
    <location>
        <begin position="203"/>
        <end position="245"/>
    </location>
</feature>
<protein>
    <recommendedName>
        <fullName evidence="5">40S ribosomal protein S3</fullName>
    </recommendedName>
</protein>
<evidence type="ECO:0000256" key="5">
    <source>
        <dbReference type="ARBA" id="ARBA00035408"/>
    </source>
</evidence>
<evidence type="ECO:0000313" key="10">
    <source>
        <dbReference type="EMBL" id="CAD5114330.1"/>
    </source>
</evidence>
<dbReference type="OrthoDB" id="10248446at2759"/>
<dbReference type="NCBIfam" id="NF003219">
    <property type="entry name" value="PRK04191.1"/>
    <property type="match status" value="1"/>
</dbReference>
<evidence type="ECO:0000259" key="9">
    <source>
        <dbReference type="PROSITE" id="PS50823"/>
    </source>
</evidence>
<dbReference type="FunFam" id="3.30.300.20:FF:000006">
    <property type="entry name" value="40S ribosomal protein S3"/>
    <property type="match status" value="1"/>
</dbReference>
<dbReference type="InterPro" id="IPR015946">
    <property type="entry name" value="KH_dom-like_a/b"/>
</dbReference>
<evidence type="ECO:0000256" key="3">
    <source>
        <dbReference type="ARBA" id="ARBA00022980"/>
    </source>
</evidence>
<dbReference type="AlphaFoldDB" id="A0A7I8VEE7"/>
<dbReference type="Pfam" id="PF00189">
    <property type="entry name" value="Ribosomal_S3_C"/>
    <property type="match status" value="1"/>
</dbReference>
<name>A0A7I8VEE7_9ANNE</name>
<evidence type="ECO:0000256" key="7">
    <source>
        <dbReference type="RuleBase" id="RU003624"/>
    </source>
</evidence>
<dbReference type="NCBIfam" id="TIGR01008">
    <property type="entry name" value="uS3_euk_arch"/>
    <property type="match status" value="1"/>
</dbReference>
<evidence type="ECO:0000256" key="1">
    <source>
        <dbReference type="ARBA" id="ARBA00010761"/>
    </source>
</evidence>
<dbReference type="SUPFAM" id="SSF54821">
    <property type="entry name" value="Ribosomal protein S3 C-terminal domain"/>
    <property type="match status" value="1"/>
</dbReference>
<dbReference type="GO" id="GO:2001235">
    <property type="term" value="P:positive regulation of apoptotic signaling pathway"/>
    <property type="evidence" value="ECO:0007669"/>
    <property type="project" value="TreeGrafter"/>
</dbReference>
<evidence type="ECO:0000256" key="8">
    <source>
        <dbReference type="SAM" id="MobiDB-lite"/>
    </source>
</evidence>
<dbReference type="PROSITE" id="PS50823">
    <property type="entry name" value="KH_TYPE_2"/>
    <property type="match status" value="1"/>
</dbReference>
<comment type="caution">
    <text evidence="10">The sequence shown here is derived from an EMBL/GenBank/DDBJ whole genome shotgun (WGS) entry which is preliminary data.</text>
</comment>
<dbReference type="Pfam" id="PF07650">
    <property type="entry name" value="KH_2"/>
    <property type="match status" value="1"/>
</dbReference>